<comment type="subcellular location">
    <subcellularLocation>
        <location evidence="1">Cytoplasm</location>
    </subcellularLocation>
</comment>
<evidence type="ECO:0000256" key="1">
    <source>
        <dbReference type="ARBA" id="ARBA00004496"/>
    </source>
</evidence>
<feature type="coiled-coil region" evidence="3">
    <location>
        <begin position="352"/>
        <end position="379"/>
    </location>
</feature>
<dbReference type="SMART" id="SM00307">
    <property type="entry name" value="ILWEQ"/>
    <property type="match status" value="1"/>
</dbReference>
<evidence type="ECO:0000313" key="5">
    <source>
        <dbReference type="EMBL" id="VDD77855.1"/>
    </source>
</evidence>
<evidence type="ECO:0000256" key="2">
    <source>
        <dbReference type="ARBA" id="ARBA00022490"/>
    </source>
</evidence>
<dbReference type="GO" id="GO:0007015">
    <property type="term" value="P:actin filament organization"/>
    <property type="evidence" value="ECO:0007669"/>
    <property type="project" value="TreeGrafter"/>
</dbReference>
<evidence type="ECO:0000256" key="3">
    <source>
        <dbReference type="SAM" id="Coils"/>
    </source>
</evidence>
<evidence type="ECO:0000259" key="4">
    <source>
        <dbReference type="PROSITE" id="PS50945"/>
    </source>
</evidence>
<keyword evidence="2" id="KW-0963">Cytoplasm</keyword>
<dbReference type="SUPFAM" id="SSF109885">
    <property type="entry name" value="I/LWEQ domain"/>
    <property type="match status" value="1"/>
</dbReference>
<dbReference type="GO" id="GO:0030136">
    <property type="term" value="C:clathrin-coated vesicle"/>
    <property type="evidence" value="ECO:0007669"/>
    <property type="project" value="TreeGrafter"/>
</dbReference>
<dbReference type="PROSITE" id="PS50945">
    <property type="entry name" value="I_LWEQ"/>
    <property type="match status" value="1"/>
</dbReference>
<dbReference type="GO" id="GO:0035615">
    <property type="term" value="F:clathrin adaptor activity"/>
    <property type="evidence" value="ECO:0007669"/>
    <property type="project" value="TreeGrafter"/>
</dbReference>
<sequence length="508" mass="56158">MDATGQIQSIKVIETADPEPDGQLVDLETTETAGVGNEEWKNEVSDATLGGILDVTPSASAALAQSEYLLEIEMLKSEVQRVQNEGRNIQDHLLDRIRTLEKEIKTLVQVKSRQDEQLTVLIDEVRNRTATSSASEEKYVKVRDAYAKLRDEHVKTLKQLSGLQAQCSQLQTTPNNCGDSQTRNELMERLRRAACDKATEASNAIAALLDNPDFVQCRSYADLVTSFGAMASAKLLLLKEILSDANATDSDLLPLEVASLAAYLNEAVLHAKALSNSAASIEKSDELAALCRRCLSDSLAIYSNASSSELDQLRRSEAVRHVDSLVAGLGRIQVLAKEFKPQVRDVSLDDLAGSLEEEMRHTEELIARAEARFRELLEESKASMTGIQLEVHSKILDSCTELMSAIALLVVKSRELQEEIVNEGRASFFAFENTPYCKFNGTATVKEFYKRHNRWTEGLFSAAKSVGAGANLLVYVVSCFSCVFCERLHIHYLHERVIAQSLCLVKPN</sequence>
<protein>
    <recommendedName>
        <fullName evidence="4">I/LWEQ domain-containing protein</fullName>
    </recommendedName>
</protein>
<dbReference type="STRING" id="53468.A0A3P6HFW3"/>
<dbReference type="GO" id="GO:0032051">
    <property type="term" value="F:clathrin light chain binding"/>
    <property type="evidence" value="ECO:0007669"/>
    <property type="project" value="TreeGrafter"/>
</dbReference>
<dbReference type="GO" id="GO:0048268">
    <property type="term" value="P:clathrin coat assembly"/>
    <property type="evidence" value="ECO:0007669"/>
    <property type="project" value="TreeGrafter"/>
</dbReference>
<gene>
    <name evidence="5" type="ORF">MCOS_LOCUS3858</name>
</gene>
<dbReference type="AlphaFoldDB" id="A0A3P6HFW3"/>
<proteinExistence type="predicted"/>
<dbReference type="InterPro" id="IPR002558">
    <property type="entry name" value="ILWEQ_dom"/>
</dbReference>
<dbReference type="InterPro" id="IPR035964">
    <property type="entry name" value="I/LWEQ_dom_sf"/>
</dbReference>
<dbReference type="InterPro" id="IPR030224">
    <property type="entry name" value="Sla2_fam"/>
</dbReference>
<keyword evidence="6" id="KW-1185">Reference proteome</keyword>
<keyword evidence="3" id="KW-0175">Coiled coil</keyword>
<name>A0A3P6HFW3_MESCO</name>
<dbReference type="PANTHER" id="PTHR10407:SF15">
    <property type="entry name" value="HUNTINGTIN INTERACTING PROTEIN 1"/>
    <property type="match status" value="1"/>
</dbReference>
<dbReference type="EMBL" id="UXSR01001057">
    <property type="protein sequence ID" value="VDD77855.1"/>
    <property type="molecule type" value="Genomic_DNA"/>
</dbReference>
<dbReference type="PANTHER" id="PTHR10407">
    <property type="entry name" value="HUNTINGTIN INTERACTING PROTEIN 1"/>
    <property type="match status" value="1"/>
</dbReference>
<dbReference type="GO" id="GO:0080025">
    <property type="term" value="F:phosphatidylinositol-3,5-bisphosphate binding"/>
    <property type="evidence" value="ECO:0007669"/>
    <property type="project" value="TreeGrafter"/>
</dbReference>
<dbReference type="GO" id="GO:0051015">
    <property type="term" value="F:actin filament binding"/>
    <property type="evidence" value="ECO:0007669"/>
    <property type="project" value="TreeGrafter"/>
</dbReference>
<accession>A0A3P6HFW3</accession>
<evidence type="ECO:0000313" key="6">
    <source>
        <dbReference type="Proteomes" id="UP000267029"/>
    </source>
</evidence>
<feature type="domain" description="I/LWEQ" evidence="4">
    <location>
        <begin position="343"/>
        <end position="508"/>
    </location>
</feature>
<reference evidence="5 6" key="1">
    <citation type="submission" date="2018-10" db="EMBL/GenBank/DDBJ databases">
        <authorList>
            <consortium name="Pathogen Informatics"/>
        </authorList>
    </citation>
    <scope>NUCLEOTIDE SEQUENCE [LARGE SCALE GENOMIC DNA]</scope>
</reference>
<dbReference type="GO" id="GO:0006897">
    <property type="term" value="P:endocytosis"/>
    <property type="evidence" value="ECO:0007669"/>
    <property type="project" value="InterPro"/>
</dbReference>
<dbReference type="GO" id="GO:0043325">
    <property type="term" value="F:phosphatidylinositol-3,4-bisphosphate binding"/>
    <property type="evidence" value="ECO:0007669"/>
    <property type="project" value="TreeGrafter"/>
</dbReference>
<organism evidence="5 6">
    <name type="scientific">Mesocestoides corti</name>
    <name type="common">Flatworm</name>
    <dbReference type="NCBI Taxonomy" id="53468"/>
    <lineage>
        <taxon>Eukaryota</taxon>
        <taxon>Metazoa</taxon>
        <taxon>Spiralia</taxon>
        <taxon>Lophotrochozoa</taxon>
        <taxon>Platyhelminthes</taxon>
        <taxon>Cestoda</taxon>
        <taxon>Eucestoda</taxon>
        <taxon>Cyclophyllidea</taxon>
        <taxon>Mesocestoididae</taxon>
        <taxon>Mesocestoides</taxon>
    </lineage>
</organism>
<dbReference type="OrthoDB" id="8178130at2759"/>
<dbReference type="Proteomes" id="UP000267029">
    <property type="component" value="Unassembled WGS sequence"/>
</dbReference>
<dbReference type="Gene3D" id="1.20.1410.10">
    <property type="entry name" value="I/LWEQ domain"/>
    <property type="match status" value="1"/>
</dbReference>
<feature type="coiled-coil region" evidence="3">
    <location>
        <begin position="65"/>
        <end position="117"/>
    </location>
</feature>
<dbReference type="GO" id="GO:0030864">
    <property type="term" value="C:cortical actin cytoskeleton"/>
    <property type="evidence" value="ECO:0007669"/>
    <property type="project" value="TreeGrafter"/>
</dbReference>